<dbReference type="InterPro" id="IPR022941">
    <property type="entry name" value="SRP54"/>
</dbReference>
<dbReference type="Gene3D" id="1.20.120.140">
    <property type="entry name" value="Signal recognition particle SRP54, nucleotide-binding domain"/>
    <property type="match status" value="1"/>
</dbReference>
<dbReference type="GO" id="GO:0005525">
    <property type="term" value="F:GTP binding"/>
    <property type="evidence" value="ECO:0007669"/>
    <property type="project" value="UniProtKB-KW"/>
</dbReference>
<dbReference type="PANTHER" id="PTHR11564:SF5">
    <property type="entry name" value="SIGNAL RECOGNITION PARTICLE SUBUNIT SRP54"/>
    <property type="match status" value="1"/>
</dbReference>
<dbReference type="GO" id="GO:0003924">
    <property type="term" value="F:GTPase activity"/>
    <property type="evidence" value="ECO:0007669"/>
    <property type="project" value="InterPro"/>
</dbReference>
<accession>X1Q6G4</accession>
<dbReference type="PANTHER" id="PTHR11564">
    <property type="entry name" value="SIGNAL RECOGNITION PARTICLE 54K PROTEIN SRP54"/>
    <property type="match status" value="1"/>
</dbReference>
<reference evidence="4" key="1">
    <citation type="journal article" date="2014" name="Front. Microbiol.">
        <title>High frequency of phylogenetically diverse reductive dehalogenase-homologous genes in deep subseafloor sedimentary metagenomes.</title>
        <authorList>
            <person name="Kawai M."/>
            <person name="Futagami T."/>
            <person name="Toyoda A."/>
            <person name="Takaki Y."/>
            <person name="Nishi S."/>
            <person name="Hori S."/>
            <person name="Arai W."/>
            <person name="Tsubouchi T."/>
            <person name="Morono Y."/>
            <person name="Uchiyama I."/>
            <person name="Ito T."/>
            <person name="Fujiyama A."/>
            <person name="Inagaki F."/>
            <person name="Takami H."/>
        </authorList>
    </citation>
    <scope>NUCLEOTIDE SEQUENCE</scope>
    <source>
        <strain evidence="4">Expedition CK06-06</strain>
    </source>
</reference>
<evidence type="ECO:0000313" key="4">
    <source>
        <dbReference type="EMBL" id="GAI64087.1"/>
    </source>
</evidence>
<proteinExistence type="predicted"/>
<comment type="caution">
    <text evidence="4">The sequence shown here is derived from an EMBL/GenBank/DDBJ whole genome shotgun (WGS) entry which is preliminary data.</text>
</comment>
<evidence type="ECO:0000256" key="2">
    <source>
        <dbReference type="ARBA" id="ARBA00023134"/>
    </source>
</evidence>
<protein>
    <recommendedName>
        <fullName evidence="3">SRP54-type proteins GTP-binding domain-containing protein</fullName>
    </recommendedName>
</protein>
<name>X1Q6G4_9ZZZZ</name>
<gene>
    <name evidence="4" type="ORF">S06H3_64944</name>
</gene>
<dbReference type="Pfam" id="PF00448">
    <property type="entry name" value="SRP54"/>
    <property type="match status" value="1"/>
</dbReference>
<dbReference type="PROSITE" id="PS00300">
    <property type="entry name" value="SRP54"/>
    <property type="match status" value="1"/>
</dbReference>
<dbReference type="GO" id="GO:0006614">
    <property type="term" value="P:SRP-dependent cotranslational protein targeting to membrane"/>
    <property type="evidence" value="ECO:0007669"/>
    <property type="project" value="InterPro"/>
</dbReference>
<keyword evidence="1" id="KW-0547">Nucleotide-binding</keyword>
<keyword evidence="2" id="KW-0342">GTP-binding</keyword>
<evidence type="ECO:0000256" key="1">
    <source>
        <dbReference type="ARBA" id="ARBA00022741"/>
    </source>
</evidence>
<evidence type="ECO:0000259" key="3">
    <source>
        <dbReference type="PROSITE" id="PS00300"/>
    </source>
</evidence>
<sequence length="73" mass="7905">MTGQDAVRIAEDFHSRVSLTGLILTKMDGDARGGAALSIRWVSGVPIKFIGIGEKIDAFEPFYPDRLASRILG</sequence>
<dbReference type="EMBL" id="BARV01043536">
    <property type="protein sequence ID" value="GAI64087.1"/>
    <property type="molecule type" value="Genomic_DNA"/>
</dbReference>
<dbReference type="InterPro" id="IPR027417">
    <property type="entry name" value="P-loop_NTPase"/>
</dbReference>
<dbReference type="InterPro" id="IPR000897">
    <property type="entry name" value="SRP54_GTPase_dom"/>
</dbReference>
<dbReference type="GO" id="GO:0048500">
    <property type="term" value="C:signal recognition particle"/>
    <property type="evidence" value="ECO:0007669"/>
    <property type="project" value="InterPro"/>
</dbReference>
<dbReference type="SUPFAM" id="SSF52540">
    <property type="entry name" value="P-loop containing nucleoside triphosphate hydrolases"/>
    <property type="match status" value="1"/>
</dbReference>
<organism evidence="4">
    <name type="scientific">marine sediment metagenome</name>
    <dbReference type="NCBI Taxonomy" id="412755"/>
    <lineage>
        <taxon>unclassified sequences</taxon>
        <taxon>metagenomes</taxon>
        <taxon>ecological metagenomes</taxon>
    </lineage>
</organism>
<dbReference type="InterPro" id="IPR042101">
    <property type="entry name" value="SRP54_N_sf"/>
</dbReference>
<dbReference type="AlphaFoldDB" id="X1Q6G4"/>
<dbReference type="Gene3D" id="3.40.50.300">
    <property type="entry name" value="P-loop containing nucleotide triphosphate hydrolases"/>
    <property type="match status" value="1"/>
</dbReference>
<dbReference type="SMART" id="SM00962">
    <property type="entry name" value="SRP54"/>
    <property type="match status" value="1"/>
</dbReference>
<feature type="non-terminal residue" evidence="4">
    <location>
        <position position="73"/>
    </location>
</feature>
<feature type="domain" description="SRP54-type proteins GTP-binding" evidence="3">
    <location>
        <begin position="46"/>
        <end position="59"/>
    </location>
</feature>